<protein>
    <submittedName>
        <fullName evidence="2">Uncharacterized protein</fullName>
    </submittedName>
</protein>
<accession>A0AAV4DNS8</accession>
<gene>
    <name evidence="2" type="ORF">PoB_007221800</name>
</gene>
<feature type="compositionally biased region" description="Basic and acidic residues" evidence="1">
    <location>
        <begin position="58"/>
        <end position="73"/>
    </location>
</feature>
<evidence type="ECO:0000313" key="2">
    <source>
        <dbReference type="EMBL" id="GFO45713.1"/>
    </source>
</evidence>
<sequence length="173" mass="19041">MTVEKFSAVFIACTQQNNIRFSGRPSSQAPGQSSNPQQKGSADFRACSLNTVQPITRGMKDRETETEMDREREREDEEGGGGRGAGGGSPQQGDLRLSSPFQAKAPVAVLEPATGGSLQISERNRYPLCHRRPLRNDRYTNKTRPNTDLFGSLSALEALHTFGDFKLVDLRII</sequence>
<organism evidence="2 3">
    <name type="scientific">Plakobranchus ocellatus</name>
    <dbReference type="NCBI Taxonomy" id="259542"/>
    <lineage>
        <taxon>Eukaryota</taxon>
        <taxon>Metazoa</taxon>
        <taxon>Spiralia</taxon>
        <taxon>Lophotrochozoa</taxon>
        <taxon>Mollusca</taxon>
        <taxon>Gastropoda</taxon>
        <taxon>Heterobranchia</taxon>
        <taxon>Euthyneura</taxon>
        <taxon>Panpulmonata</taxon>
        <taxon>Sacoglossa</taxon>
        <taxon>Placobranchoidea</taxon>
        <taxon>Plakobranchidae</taxon>
        <taxon>Plakobranchus</taxon>
    </lineage>
</organism>
<evidence type="ECO:0000313" key="3">
    <source>
        <dbReference type="Proteomes" id="UP000735302"/>
    </source>
</evidence>
<reference evidence="2 3" key="1">
    <citation type="journal article" date="2021" name="Elife">
        <title>Chloroplast acquisition without the gene transfer in kleptoplastic sea slugs, Plakobranchus ocellatus.</title>
        <authorList>
            <person name="Maeda T."/>
            <person name="Takahashi S."/>
            <person name="Yoshida T."/>
            <person name="Shimamura S."/>
            <person name="Takaki Y."/>
            <person name="Nagai Y."/>
            <person name="Toyoda A."/>
            <person name="Suzuki Y."/>
            <person name="Arimoto A."/>
            <person name="Ishii H."/>
            <person name="Satoh N."/>
            <person name="Nishiyama T."/>
            <person name="Hasebe M."/>
            <person name="Maruyama T."/>
            <person name="Minagawa J."/>
            <person name="Obokata J."/>
            <person name="Shigenobu S."/>
        </authorList>
    </citation>
    <scope>NUCLEOTIDE SEQUENCE [LARGE SCALE GENOMIC DNA]</scope>
</reference>
<feature type="region of interest" description="Disordered" evidence="1">
    <location>
        <begin position="17"/>
        <end position="101"/>
    </location>
</feature>
<dbReference type="EMBL" id="BLXT01008064">
    <property type="protein sequence ID" value="GFO45713.1"/>
    <property type="molecule type" value="Genomic_DNA"/>
</dbReference>
<keyword evidence="3" id="KW-1185">Reference proteome</keyword>
<evidence type="ECO:0000256" key="1">
    <source>
        <dbReference type="SAM" id="MobiDB-lite"/>
    </source>
</evidence>
<name>A0AAV4DNS8_9GAST</name>
<feature type="compositionally biased region" description="Gly residues" evidence="1">
    <location>
        <begin position="81"/>
        <end position="90"/>
    </location>
</feature>
<proteinExistence type="predicted"/>
<comment type="caution">
    <text evidence="2">The sequence shown here is derived from an EMBL/GenBank/DDBJ whole genome shotgun (WGS) entry which is preliminary data.</text>
</comment>
<dbReference type="Proteomes" id="UP000735302">
    <property type="component" value="Unassembled WGS sequence"/>
</dbReference>
<feature type="compositionally biased region" description="Polar residues" evidence="1">
    <location>
        <begin position="17"/>
        <end position="40"/>
    </location>
</feature>
<dbReference type="AlphaFoldDB" id="A0AAV4DNS8"/>